<evidence type="ECO:0000313" key="1">
    <source>
        <dbReference type="EMBL" id="KAI8026265.1"/>
    </source>
</evidence>
<protein>
    <submittedName>
        <fullName evidence="1">Uncharacterized protein</fullName>
    </submittedName>
</protein>
<organism evidence="1 2">
    <name type="scientific">Camellia lanceoleosa</name>
    <dbReference type="NCBI Taxonomy" id="1840588"/>
    <lineage>
        <taxon>Eukaryota</taxon>
        <taxon>Viridiplantae</taxon>
        <taxon>Streptophyta</taxon>
        <taxon>Embryophyta</taxon>
        <taxon>Tracheophyta</taxon>
        <taxon>Spermatophyta</taxon>
        <taxon>Magnoliopsida</taxon>
        <taxon>eudicotyledons</taxon>
        <taxon>Gunneridae</taxon>
        <taxon>Pentapetalae</taxon>
        <taxon>asterids</taxon>
        <taxon>Ericales</taxon>
        <taxon>Theaceae</taxon>
        <taxon>Camellia</taxon>
    </lineage>
</organism>
<dbReference type="Proteomes" id="UP001060215">
    <property type="component" value="Chromosome 3"/>
</dbReference>
<comment type="caution">
    <text evidence="1">The sequence shown here is derived from an EMBL/GenBank/DDBJ whole genome shotgun (WGS) entry which is preliminary data.</text>
</comment>
<reference evidence="1 2" key="1">
    <citation type="journal article" date="2022" name="Plant J.">
        <title>Chromosome-level genome of Camellia lanceoleosa provides a valuable resource for understanding genome evolution and self-incompatibility.</title>
        <authorList>
            <person name="Gong W."/>
            <person name="Xiao S."/>
            <person name="Wang L."/>
            <person name="Liao Z."/>
            <person name="Chang Y."/>
            <person name="Mo W."/>
            <person name="Hu G."/>
            <person name="Li W."/>
            <person name="Zhao G."/>
            <person name="Zhu H."/>
            <person name="Hu X."/>
            <person name="Ji K."/>
            <person name="Xiang X."/>
            <person name="Song Q."/>
            <person name="Yuan D."/>
            <person name="Jin S."/>
            <person name="Zhang L."/>
        </authorList>
    </citation>
    <scope>NUCLEOTIDE SEQUENCE [LARGE SCALE GENOMIC DNA]</scope>
    <source>
        <strain evidence="1">SQ_2022a</strain>
    </source>
</reference>
<dbReference type="EMBL" id="CM045760">
    <property type="protein sequence ID" value="KAI8026265.1"/>
    <property type="molecule type" value="Genomic_DNA"/>
</dbReference>
<sequence>MGSRGQLMEVWRPKLKQASLLWLHGFTEALSLHRVLIYCLRSRELAIRTGQCFILNGLIFLGSIFVLKSVIIPTLQWILPDQCPQTVSQEPCSFDGILELYSSLRLGLLQLVYVLWFYPLYIFSFIISSMWYNDIAKYGFLANAKSGNTVTELSSSPKATQTDKPTDLGGVMIGIAEQVYSVLLLNVFFLEVFLTGYIPYIGKVLNFLLLSWMYAYYCFEYKWNFSGLSLDKRLDFFESNWAFFAGFGNPCILAIFFFSPLVSYGVMAILFPLFVLTAAGSDADKLITSQRRKWDGAGLRRLPIFSVADYLSMRVLSFFRLEPREQIQDKAL</sequence>
<proteinExistence type="predicted"/>
<keyword evidence="2" id="KW-1185">Reference proteome</keyword>
<accession>A0ACC0IMY5</accession>
<name>A0ACC0IMY5_9ERIC</name>
<evidence type="ECO:0000313" key="2">
    <source>
        <dbReference type="Proteomes" id="UP001060215"/>
    </source>
</evidence>
<gene>
    <name evidence="1" type="ORF">LOK49_LG02G02825</name>
</gene>